<dbReference type="GO" id="GO:0030246">
    <property type="term" value="F:carbohydrate binding"/>
    <property type="evidence" value="ECO:0007669"/>
    <property type="project" value="UniProtKB-ARBA"/>
</dbReference>
<dbReference type="RefSeq" id="WP_201684932.1">
    <property type="nucleotide sequence ID" value="NZ_JAEQNA010000006.1"/>
</dbReference>
<evidence type="ECO:0000259" key="5">
    <source>
        <dbReference type="Pfam" id="PF13407"/>
    </source>
</evidence>
<evidence type="ECO:0000256" key="3">
    <source>
        <dbReference type="ARBA" id="ARBA00022729"/>
    </source>
</evidence>
<dbReference type="EMBL" id="JAEQNA010000006">
    <property type="protein sequence ID" value="MBL0421850.1"/>
    <property type="molecule type" value="Genomic_DNA"/>
</dbReference>
<dbReference type="GO" id="GO:0030313">
    <property type="term" value="C:cell envelope"/>
    <property type="evidence" value="ECO:0007669"/>
    <property type="project" value="UniProtKB-SubCell"/>
</dbReference>
<dbReference type="InterPro" id="IPR025997">
    <property type="entry name" value="SBP_2_dom"/>
</dbReference>
<dbReference type="SUPFAM" id="SSF53822">
    <property type="entry name" value="Periplasmic binding protein-like I"/>
    <property type="match status" value="1"/>
</dbReference>
<name>A0A937D4L7_9BURK</name>
<protein>
    <submittedName>
        <fullName evidence="6">Substrate-binding domain-containing protein</fullName>
    </submittedName>
</protein>
<keyword evidence="7" id="KW-1185">Reference proteome</keyword>
<comment type="similarity">
    <text evidence="2">Belongs to the bacterial solute-binding protein 2 family.</text>
</comment>
<dbReference type="PANTHER" id="PTHR46847:SF1">
    <property type="entry name" value="D-ALLOSE-BINDING PERIPLASMIC PROTEIN-RELATED"/>
    <property type="match status" value="1"/>
</dbReference>
<gene>
    <name evidence="6" type="ORF">JI739_15990</name>
</gene>
<sequence length="307" mass="31785">MKRRLAFASLAALAVSLSLPSVAAAQTIGVSLASDVNPFYIAMKRGIEERAKELGMKVVFVTANEVISQQVNGIQDLVARKVDGILASPIDAVAVGAAYNVAAKAGIPVISVARHTDSPGQSAYVSMDEQQIGRDIAAWIAKHSGGKGKIAMVAGPSGAATFRNLAEGFEAGVKSAPGLSIVYRKEVPLTREMGLQQAEDILVAHPDVVAIYGANDEIALGASQAVAAAGKKGKVLITGMNGTPPAVRAVKNGAVDLTVDLNPVAWGRLGVDTMANYLKGQKPTGTVAIKHVLVDKTNVDKHLPPAK</sequence>
<evidence type="ECO:0000256" key="2">
    <source>
        <dbReference type="ARBA" id="ARBA00007639"/>
    </source>
</evidence>
<dbReference type="PANTHER" id="PTHR46847">
    <property type="entry name" value="D-ALLOSE-BINDING PERIPLASMIC PROTEIN-RELATED"/>
    <property type="match status" value="1"/>
</dbReference>
<evidence type="ECO:0000313" key="7">
    <source>
        <dbReference type="Proteomes" id="UP000613011"/>
    </source>
</evidence>
<organism evidence="6 7">
    <name type="scientific">Ramlibacter aurantiacus</name>
    <dbReference type="NCBI Taxonomy" id="2801330"/>
    <lineage>
        <taxon>Bacteria</taxon>
        <taxon>Pseudomonadati</taxon>
        <taxon>Pseudomonadota</taxon>
        <taxon>Betaproteobacteria</taxon>
        <taxon>Burkholderiales</taxon>
        <taxon>Comamonadaceae</taxon>
        <taxon>Ramlibacter</taxon>
    </lineage>
</organism>
<reference evidence="6" key="1">
    <citation type="submission" date="2021-01" db="EMBL/GenBank/DDBJ databases">
        <title>Ramlibacter sp. strain AW1 16S ribosomal RNA gene Genome sequencing and assembly.</title>
        <authorList>
            <person name="Kang M."/>
        </authorList>
    </citation>
    <scope>NUCLEOTIDE SEQUENCE</scope>
    <source>
        <strain evidence="6">AW1</strain>
    </source>
</reference>
<evidence type="ECO:0000256" key="4">
    <source>
        <dbReference type="SAM" id="SignalP"/>
    </source>
</evidence>
<comment type="caution">
    <text evidence="6">The sequence shown here is derived from an EMBL/GenBank/DDBJ whole genome shotgun (WGS) entry which is preliminary data.</text>
</comment>
<evidence type="ECO:0000313" key="6">
    <source>
        <dbReference type="EMBL" id="MBL0421850.1"/>
    </source>
</evidence>
<comment type="subcellular location">
    <subcellularLocation>
        <location evidence="1">Cell envelope</location>
    </subcellularLocation>
</comment>
<dbReference type="Proteomes" id="UP000613011">
    <property type="component" value="Unassembled WGS sequence"/>
</dbReference>
<accession>A0A937D4L7</accession>
<evidence type="ECO:0000256" key="1">
    <source>
        <dbReference type="ARBA" id="ARBA00004196"/>
    </source>
</evidence>
<dbReference type="Pfam" id="PF13407">
    <property type="entry name" value="Peripla_BP_4"/>
    <property type="match status" value="1"/>
</dbReference>
<feature type="domain" description="Periplasmic binding protein" evidence="5">
    <location>
        <begin position="28"/>
        <end position="282"/>
    </location>
</feature>
<proteinExistence type="inferred from homology"/>
<dbReference type="AlphaFoldDB" id="A0A937D4L7"/>
<feature type="signal peptide" evidence="4">
    <location>
        <begin position="1"/>
        <end position="23"/>
    </location>
</feature>
<keyword evidence="3 4" id="KW-0732">Signal</keyword>
<dbReference type="InterPro" id="IPR028082">
    <property type="entry name" value="Peripla_BP_I"/>
</dbReference>
<dbReference type="Gene3D" id="3.40.50.2300">
    <property type="match status" value="2"/>
</dbReference>
<feature type="chain" id="PRO_5036676338" evidence="4">
    <location>
        <begin position="24"/>
        <end position="307"/>
    </location>
</feature>